<dbReference type="CDD" id="cd11541">
    <property type="entry name" value="NTP-PPase_u4"/>
    <property type="match status" value="1"/>
</dbReference>
<reference evidence="2 3" key="1">
    <citation type="journal article" date="2016" name="Nat. Commun.">
        <title>Thousands of microbial genomes shed light on interconnected biogeochemical processes in an aquifer system.</title>
        <authorList>
            <person name="Anantharaman K."/>
            <person name="Brown C.T."/>
            <person name="Hug L.A."/>
            <person name="Sharon I."/>
            <person name="Castelle C.J."/>
            <person name="Probst A.J."/>
            <person name="Thomas B.C."/>
            <person name="Singh A."/>
            <person name="Wilkins M.J."/>
            <person name="Karaoz U."/>
            <person name="Brodie E.L."/>
            <person name="Williams K.H."/>
            <person name="Hubbard S.S."/>
            <person name="Banfield J.F."/>
        </authorList>
    </citation>
    <scope>NUCLEOTIDE SEQUENCE [LARGE SCALE GENOMIC DNA]</scope>
</reference>
<dbReference type="Gene3D" id="1.10.287.1080">
    <property type="entry name" value="MazG-like"/>
    <property type="match status" value="1"/>
</dbReference>
<dbReference type="InterPro" id="IPR052555">
    <property type="entry name" value="dCTP_Pyrophosphatase"/>
</dbReference>
<evidence type="ECO:0000313" key="3">
    <source>
        <dbReference type="Proteomes" id="UP000177097"/>
    </source>
</evidence>
<protein>
    <recommendedName>
        <fullName evidence="1">NTP pyrophosphohydrolase MazG-like domain-containing protein</fullName>
    </recommendedName>
</protein>
<sequence>MTFQEYQRESRKTAIYPLAGTNLVYPVLGLVGEAGEIANKVKKIQRDDQGVLSEERRQALREELGDVLWYLSQVATELDVDLDEIATDNLAKLFSRKDRGVLHGSGDQR</sequence>
<dbReference type="PANTHER" id="PTHR46523:SF1">
    <property type="entry name" value="DCTP PYROPHOSPHATASE 1"/>
    <property type="match status" value="1"/>
</dbReference>
<organism evidence="2 3">
    <name type="scientific">Candidatus Uhrbacteria bacterium RIFCSPHIGHO2_02_FULL_53_13</name>
    <dbReference type="NCBI Taxonomy" id="1802389"/>
    <lineage>
        <taxon>Bacteria</taxon>
        <taxon>Candidatus Uhriibacteriota</taxon>
    </lineage>
</organism>
<gene>
    <name evidence="2" type="ORF">A3C17_01245</name>
</gene>
<evidence type="ECO:0000313" key="2">
    <source>
        <dbReference type="EMBL" id="OGL71120.1"/>
    </source>
</evidence>
<dbReference type="Proteomes" id="UP000177097">
    <property type="component" value="Unassembled WGS sequence"/>
</dbReference>
<comment type="caution">
    <text evidence="2">The sequence shown here is derived from an EMBL/GenBank/DDBJ whole genome shotgun (WGS) entry which is preliminary data.</text>
</comment>
<name>A0A1F7TYL4_9BACT</name>
<proteinExistence type="predicted"/>
<dbReference type="InterPro" id="IPR011379">
    <property type="entry name" value="MazG-related_GP37"/>
</dbReference>
<dbReference type="SUPFAM" id="SSF101386">
    <property type="entry name" value="all-alpha NTP pyrophosphatases"/>
    <property type="match status" value="1"/>
</dbReference>
<dbReference type="InterPro" id="IPR004518">
    <property type="entry name" value="MazG-like_dom"/>
</dbReference>
<dbReference type="PANTHER" id="PTHR46523">
    <property type="entry name" value="DCTP PYROPHOSPHATASE 1"/>
    <property type="match status" value="1"/>
</dbReference>
<dbReference type="PIRSF" id="PIRSF006639">
    <property type="entry name" value="UCP006639_pph"/>
    <property type="match status" value="1"/>
</dbReference>
<dbReference type="Pfam" id="PF03819">
    <property type="entry name" value="MazG"/>
    <property type="match status" value="1"/>
</dbReference>
<dbReference type="AlphaFoldDB" id="A0A1F7TYL4"/>
<evidence type="ECO:0000259" key="1">
    <source>
        <dbReference type="Pfam" id="PF03819"/>
    </source>
</evidence>
<dbReference type="STRING" id="1802389.A3C17_01245"/>
<accession>A0A1F7TYL4</accession>
<dbReference type="EMBL" id="MGDX01000017">
    <property type="protein sequence ID" value="OGL71120.1"/>
    <property type="molecule type" value="Genomic_DNA"/>
</dbReference>
<feature type="domain" description="NTP pyrophosphohydrolase MazG-like" evidence="1">
    <location>
        <begin position="29"/>
        <end position="98"/>
    </location>
</feature>